<proteinExistence type="predicted"/>
<name>A0A7S3HFJ6_9STRA</name>
<dbReference type="AlphaFoldDB" id="A0A7S3HFJ6"/>
<evidence type="ECO:0000313" key="1">
    <source>
        <dbReference type="EMBL" id="CAE0294058.1"/>
    </source>
</evidence>
<protein>
    <submittedName>
        <fullName evidence="1">Uncharacterized protein</fullName>
    </submittedName>
</protein>
<accession>A0A7S3HFJ6</accession>
<sequence>MLFVARAPVQTLAGRRAQSSRIARDIWAGTPYHRPAFGFDRASPLGPDAEVGEQVPGMKAWLKQMKLEEHLGAANAWCDEMGAAVMAEVLESLDDLAKALPLEVGEVVKKRGRVAYSLLERMGEVVPQTDVVVQMNEGSTGIGNEFRGRSVLKDRKTQKVEGEVAS</sequence>
<gene>
    <name evidence="1" type="ORF">SELO1098_LOCUS22910</name>
</gene>
<dbReference type="EMBL" id="HBIC01044720">
    <property type="protein sequence ID" value="CAE0294058.1"/>
    <property type="molecule type" value="Transcribed_RNA"/>
</dbReference>
<reference evidence="1" key="1">
    <citation type="submission" date="2021-01" db="EMBL/GenBank/DDBJ databases">
        <authorList>
            <person name="Corre E."/>
            <person name="Pelletier E."/>
            <person name="Niang G."/>
            <person name="Scheremetjew M."/>
            <person name="Finn R."/>
            <person name="Kale V."/>
            <person name="Holt S."/>
            <person name="Cochrane G."/>
            <person name="Meng A."/>
            <person name="Brown T."/>
            <person name="Cohen L."/>
        </authorList>
    </citation>
    <scope>NUCLEOTIDE SEQUENCE</scope>
    <source>
        <strain evidence="1">CCAP 955/1</strain>
    </source>
</reference>
<organism evidence="1">
    <name type="scientific">Spumella elongata</name>
    <dbReference type="NCBI Taxonomy" id="89044"/>
    <lineage>
        <taxon>Eukaryota</taxon>
        <taxon>Sar</taxon>
        <taxon>Stramenopiles</taxon>
        <taxon>Ochrophyta</taxon>
        <taxon>Chrysophyceae</taxon>
        <taxon>Chromulinales</taxon>
        <taxon>Chromulinaceae</taxon>
        <taxon>Spumella</taxon>
    </lineage>
</organism>